<proteinExistence type="predicted"/>
<dbReference type="PROSITE" id="PS51257">
    <property type="entry name" value="PROKAR_LIPOPROTEIN"/>
    <property type="match status" value="1"/>
</dbReference>
<feature type="chain" id="PRO_5015688714" description="Sel1 repeat family protein" evidence="1">
    <location>
        <begin position="25"/>
        <end position="451"/>
    </location>
</feature>
<reference evidence="2 3" key="1">
    <citation type="submission" date="2018-04" db="EMBL/GenBank/DDBJ databases">
        <title>Brenneria corticis sp.nov.</title>
        <authorList>
            <person name="Li Y."/>
        </authorList>
    </citation>
    <scope>NUCLEOTIDE SEQUENCE [LARGE SCALE GENOMIC DNA]</scope>
    <source>
        <strain evidence="2 3">LMG 27715</strain>
    </source>
</reference>
<dbReference type="SUPFAM" id="SSF81901">
    <property type="entry name" value="HCP-like"/>
    <property type="match status" value="3"/>
</dbReference>
<dbReference type="Gene3D" id="1.25.40.10">
    <property type="entry name" value="Tetratricopeptide repeat domain"/>
    <property type="match status" value="3"/>
</dbReference>
<dbReference type="AlphaFoldDB" id="A0A2U1TWH6"/>
<dbReference type="PANTHER" id="PTHR11102:SF160">
    <property type="entry name" value="ERAD-ASSOCIATED E3 UBIQUITIN-PROTEIN LIGASE COMPONENT HRD3"/>
    <property type="match status" value="1"/>
</dbReference>
<keyword evidence="3" id="KW-1185">Reference proteome</keyword>
<dbReference type="OrthoDB" id="6114904at2"/>
<keyword evidence="1" id="KW-0732">Signal</keyword>
<feature type="signal peptide" evidence="1">
    <location>
        <begin position="1"/>
        <end position="24"/>
    </location>
</feature>
<dbReference type="EMBL" id="QDKJ01000004">
    <property type="protein sequence ID" value="PWC13768.1"/>
    <property type="molecule type" value="Genomic_DNA"/>
</dbReference>
<dbReference type="InterPro" id="IPR006597">
    <property type="entry name" value="Sel1-like"/>
</dbReference>
<sequence>MMKYKRLLTVLSTCWLASCQTPVASMSDAELLAAANRGNSAAQYQLAKQFAARAHYTEAMQWMQKVGGASAQSGSRDIRAVAALQVGDWYQAGLGEPKNLPLARQWWTTSSRLGNGEAGYRLGTDCQAQHQGKLTVSCLDAFETAASNGYSPAQLVVAQWHAALAGGEKAAVTWLHKASELGNRDAQYQLAQRYEQGNGVVIRRDLAERWYFRAATQGQPQAQLWMARHEDGENALSWYQKAASSGDADAQLWLSKAYREGKRLPWDEQKARYWLERAAAGGSGEANYLLSQLQTSHEQREHYLVQASSGGYILAQRELGDWLFKRNELARARDEYAKAAAAGDIDARLAYGEMLRWGQGGKEDYAEALKQYRLAAHGGNRMAQYRMGIMRQDGLGASRNRIHAYAWYSMAATEGMIEAIHARNDLEATMQPDEIKAGQRLAMHWSSGKTE</sequence>
<protein>
    <recommendedName>
        <fullName evidence="4">Sel1 repeat family protein</fullName>
    </recommendedName>
</protein>
<evidence type="ECO:0000313" key="3">
    <source>
        <dbReference type="Proteomes" id="UP000245138"/>
    </source>
</evidence>
<organism evidence="2 3">
    <name type="scientific">Brenneria roseae subsp. americana</name>
    <dbReference type="NCBI Taxonomy" id="1508507"/>
    <lineage>
        <taxon>Bacteria</taxon>
        <taxon>Pseudomonadati</taxon>
        <taxon>Pseudomonadota</taxon>
        <taxon>Gammaproteobacteria</taxon>
        <taxon>Enterobacterales</taxon>
        <taxon>Pectobacteriaceae</taxon>
        <taxon>Brenneria</taxon>
    </lineage>
</organism>
<dbReference type="RefSeq" id="WP_109053715.1">
    <property type="nucleotide sequence ID" value="NZ_QDKJ01000004.1"/>
</dbReference>
<accession>A0A2U1TWH6</accession>
<dbReference type="InterPro" id="IPR011990">
    <property type="entry name" value="TPR-like_helical_dom_sf"/>
</dbReference>
<dbReference type="Pfam" id="PF08238">
    <property type="entry name" value="Sel1"/>
    <property type="match status" value="7"/>
</dbReference>
<dbReference type="Proteomes" id="UP000245138">
    <property type="component" value="Unassembled WGS sequence"/>
</dbReference>
<dbReference type="InterPro" id="IPR050767">
    <property type="entry name" value="Sel1_AlgK"/>
</dbReference>
<evidence type="ECO:0000256" key="1">
    <source>
        <dbReference type="SAM" id="SignalP"/>
    </source>
</evidence>
<dbReference type="PANTHER" id="PTHR11102">
    <property type="entry name" value="SEL-1-LIKE PROTEIN"/>
    <property type="match status" value="1"/>
</dbReference>
<gene>
    <name evidence="2" type="ORF">B4923_06440</name>
</gene>
<evidence type="ECO:0008006" key="4">
    <source>
        <dbReference type="Google" id="ProtNLM"/>
    </source>
</evidence>
<name>A0A2U1TWH6_9GAMM</name>
<dbReference type="SMART" id="SM00671">
    <property type="entry name" value="SEL1"/>
    <property type="match status" value="8"/>
</dbReference>
<comment type="caution">
    <text evidence="2">The sequence shown here is derived from an EMBL/GenBank/DDBJ whole genome shotgun (WGS) entry which is preliminary data.</text>
</comment>
<evidence type="ECO:0000313" key="2">
    <source>
        <dbReference type="EMBL" id="PWC13768.1"/>
    </source>
</evidence>